<dbReference type="SUPFAM" id="SSF53756">
    <property type="entry name" value="UDP-Glycosyltransferase/glycogen phosphorylase"/>
    <property type="match status" value="2"/>
</dbReference>
<proteinExistence type="inferred from homology"/>
<comment type="similarity">
    <text evidence="1">Belongs to the UDP-glycosyltransferase family.</text>
</comment>
<keyword evidence="5" id="KW-1185">Reference proteome</keyword>
<protein>
    <recommendedName>
        <fullName evidence="6">UDP-glycosyltransferases domain-containing protein</fullName>
    </recommendedName>
</protein>
<dbReference type="PANTHER" id="PTHR48047">
    <property type="entry name" value="GLYCOSYLTRANSFERASE"/>
    <property type="match status" value="1"/>
</dbReference>
<dbReference type="InterPro" id="IPR035595">
    <property type="entry name" value="UDP_glycos_trans_CS"/>
</dbReference>
<dbReference type="FunFam" id="3.40.50.2000:FF:000047">
    <property type="entry name" value="Glycosyltransferase"/>
    <property type="match status" value="2"/>
</dbReference>
<dbReference type="InterPro" id="IPR002213">
    <property type="entry name" value="UDP_glucos_trans"/>
</dbReference>
<dbReference type="PROSITE" id="PS00375">
    <property type="entry name" value="UDPGT"/>
    <property type="match status" value="2"/>
</dbReference>
<dbReference type="Pfam" id="PF00201">
    <property type="entry name" value="UDPGT"/>
    <property type="match status" value="2"/>
</dbReference>
<keyword evidence="2" id="KW-0328">Glycosyltransferase</keyword>
<evidence type="ECO:0000313" key="5">
    <source>
        <dbReference type="Proteomes" id="UP000323000"/>
    </source>
</evidence>
<evidence type="ECO:0000256" key="3">
    <source>
        <dbReference type="ARBA" id="ARBA00022679"/>
    </source>
</evidence>
<name>A0A5C7I5L2_9ROSI</name>
<dbReference type="PANTHER" id="PTHR48047:SF45">
    <property type="entry name" value="SCOPOLETIN GLUCOSYLTRANSFERASE-LIKE"/>
    <property type="match status" value="1"/>
</dbReference>
<keyword evidence="3" id="KW-0808">Transferase</keyword>
<accession>A0A5C7I5L2</accession>
<dbReference type="GO" id="GO:0035251">
    <property type="term" value="F:UDP-glucosyltransferase activity"/>
    <property type="evidence" value="ECO:0007669"/>
    <property type="project" value="UniProtKB-ARBA"/>
</dbReference>
<dbReference type="OrthoDB" id="5835829at2759"/>
<evidence type="ECO:0000256" key="2">
    <source>
        <dbReference type="ARBA" id="ARBA00022676"/>
    </source>
</evidence>
<sequence length="976" mass="109049">MGSQIRQLHIFFFPFMAHGHMIPTVDMAKLFGTRGVKTSIITTPANAPLFSNPIQRSNDLRIEMDLKIIKFPVEAGLPEGCENIDAVNKSGTGMDMFVNFFKATAMLQEPLEQLLRECKPDCLVADMFFPWATDAAAKFGIPRLVFHGTGFFSLCTSACMMIYEPHKQVSSESEPFVVAGLPGDIKLTRKQLPAMMKSDDETDFTKLLKDSKESELKSYGVVVNSFYELESAYADYYRNVLGRKAWHIGPLSLCNRNLEDKASRGMQTSIDENECLKWLNSKKQDSVVYICFGSVANFNSDQLMELAMGLEASGQEFIWVVRKDKKDEDGNEEDRLPEGFEKRMEGKGLIIRGWAPQVLILEHEAVGGFVTHCGWNSTLEGVTAGVPMVAWPLAAEQFYNEKLVTQVLKIGVSVGAQQWARLVGDFVKRDAIEKAVKEIMVGDRAGEMRSRAKELGEMARRAIEKEGSSFSDLNGLIDELRLMKMDSEIPQLHVFFFPFMAHGHMIPTADMAKLFATRGVKTSVITTPANAPLFSKTIQRSNDLGIDMDLKIIKFPSAEAGLPEGCENVDAITSADPTTSMEMTIKFFKATAMLQEPLEQLLREFKPDCLVADMFFPWATDVAAKFGIPRLVFHGFNFFSLCTSACIAMYEPHKQVSSDSELFVVPDLPGDIKLTRNQLADSMKSNGETDFTKMLKHMKEAGLKSFGVVVNSFYELEPAYADYYRNVLGKRAWHIGPLSLCNEDKASRGKQTSIDENECLKWLNSKKPNSVVYICFGSAANFNSVQLMELAMGLEASGQDFIWVVRKDRKDEDGNEEDWLPEGFEKRIDGKGLIIRGWAPQLLILEHEAVGGFVTHCGWNSTLEGISTAGVPMVTWPVFAEQFYNEKLVTEVLKIGVSVGVQQWTRLVGDFVKREAIEKAVKEIMVGDRAGEMRSKAKALGEMARRAVEKEGSSYSDLNALIEELSLRRNSNKLIS</sequence>
<gene>
    <name evidence="4" type="ORF">EZV62_011262</name>
</gene>
<dbReference type="EMBL" id="VAHF01000004">
    <property type="protein sequence ID" value="TXG64268.1"/>
    <property type="molecule type" value="Genomic_DNA"/>
</dbReference>
<dbReference type="CDD" id="cd03784">
    <property type="entry name" value="GT1_Gtf-like"/>
    <property type="match status" value="2"/>
</dbReference>
<dbReference type="FunFam" id="3.40.50.2000:FF:000071">
    <property type="entry name" value="Glycosyltransferase"/>
    <property type="match status" value="2"/>
</dbReference>
<evidence type="ECO:0000313" key="4">
    <source>
        <dbReference type="EMBL" id="TXG64268.1"/>
    </source>
</evidence>
<dbReference type="Proteomes" id="UP000323000">
    <property type="component" value="Chromosome 4"/>
</dbReference>
<organism evidence="4 5">
    <name type="scientific">Acer yangbiense</name>
    <dbReference type="NCBI Taxonomy" id="1000413"/>
    <lineage>
        <taxon>Eukaryota</taxon>
        <taxon>Viridiplantae</taxon>
        <taxon>Streptophyta</taxon>
        <taxon>Embryophyta</taxon>
        <taxon>Tracheophyta</taxon>
        <taxon>Spermatophyta</taxon>
        <taxon>Magnoliopsida</taxon>
        <taxon>eudicotyledons</taxon>
        <taxon>Gunneridae</taxon>
        <taxon>Pentapetalae</taxon>
        <taxon>rosids</taxon>
        <taxon>malvids</taxon>
        <taxon>Sapindales</taxon>
        <taxon>Sapindaceae</taxon>
        <taxon>Hippocastanoideae</taxon>
        <taxon>Acereae</taxon>
        <taxon>Acer</taxon>
    </lineage>
</organism>
<reference evidence="5" key="1">
    <citation type="journal article" date="2019" name="Gigascience">
        <title>De novo genome assembly of the endangered Acer yangbiense, a plant species with extremely small populations endemic to Yunnan Province, China.</title>
        <authorList>
            <person name="Yang J."/>
            <person name="Wariss H.M."/>
            <person name="Tao L."/>
            <person name="Zhang R."/>
            <person name="Yun Q."/>
            <person name="Hollingsworth P."/>
            <person name="Dao Z."/>
            <person name="Luo G."/>
            <person name="Guo H."/>
            <person name="Ma Y."/>
            <person name="Sun W."/>
        </authorList>
    </citation>
    <scope>NUCLEOTIDE SEQUENCE [LARGE SCALE GENOMIC DNA]</scope>
    <source>
        <strain evidence="5">cv. Malutang</strain>
    </source>
</reference>
<comment type="caution">
    <text evidence="4">The sequence shown here is derived from an EMBL/GenBank/DDBJ whole genome shotgun (WGS) entry which is preliminary data.</text>
</comment>
<evidence type="ECO:0008006" key="6">
    <source>
        <dbReference type="Google" id="ProtNLM"/>
    </source>
</evidence>
<dbReference type="AlphaFoldDB" id="A0A5C7I5L2"/>
<evidence type="ECO:0000256" key="1">
    <source>
        <dbReference type="ARBA" id="ARBA00009995"/>
    </source>
</evidence>
<dbReference type="Gene3D" id="3.40.50.2000">
    <property type="entry name" value="Glycogen Phosphorylase B"/>
    <property type="match status" value="4"/>
</dbReference>